<feature type="domain" description="Amidase" evidence="2">
    <location>
        <begin position="27"/>
        <end position="436"/>
    </location>
</feature>
<dbReference type="EMBL" id="LNYH01000004">
    <property type="protein sequence ID" value="KTD34581.1"/>
    <property type="molecule type" value="Genomic_DNA"/>
</dbReference>
<accession>A0A0W0WQI3</accession>
<dbReference type="AlphaFoldDB" id="A0A0W0WQI3"/>
<dbReference type="PANTHER" id="PTHR11895:SF7">
    <property type="entry name" value="GLUTAMYL-TRNA(GLN) AMIDOTRANSFERASE SUBUNIT A, MITOCHONDRIAL"/>
    <property type="match status" value="1"/>
</dbReference>
<keyword evidence="4" id="KW-1185">Reference proteome</keyword>
<dbReference type="Gene3D" id="3.90.1300.10">
    <property type="entry name" value="Amidase signature (AS) domain"/>
    <property type="match status" value="1"/>
</dbReference>
<dbReference type="Proteomes" id="UP000054761">
    <property type="component" value="Unassembled WGS sequence"/>
</dbReference>
<dbReference type="PANTHER" id="PTHR11895">
    <property type="entry name" value="TRANSAMIDASE"/>
    <property type="match status" value="1"/>
</dbReference>
<evidence type="ECO:0000259" key="2">
    <source>
        <dbReference type="Pfam" id="PF01425"/>
    </source>
</evidence>
<evidence type="ECO:0000313" key="3">
    <source>
        <dbReference type="EMBL" id="KTD34581.1"/>
    </source>
</evidence>
<evidence type="ECO:0000256" key="1">
    <source>
        <dbReference type="ARBA" id="ARBA00009199"/>
    </source>
</evidence>
<dbReference type="SUPFAM" id="SSF75304">
    <property type="entry name" value="Amidase signature (AS) enzymes"/>
    <property type="match status" value="1"/>
</dbReference>
<dbReference type="EC" id="3.5.1.4" evidence="3"/>
<dbReference type="InterPro" id="IPR023631">
    <property type="entry name" value="Amidase_dom"/>
</dbReference>
<dbReference type="GO" id="GO:0004040">
    <property type="term" value="F:amidase activity"/>
    <property type="evidence" value="ECO:0007669"/>
    <property type="project" value="UniProtKB-EC"/>
</dbReference>
<organism evidence="3 4">
    <name type="scientific">Legionella israelensis</name>
    <dbReference type="NCBI Taxonomy" id="454"/>
    <lineage>
        <taxon>Bacteria</taxon>
        <taxon>Pseudomonadati</taxon>
        <taxon>Pseudomonadota</taxon>
        <taxon>Gammaproteobacteria</taxon>
        <taxon>Legionellales</taxon>
        <taxon>Legionellaceae</taxon>
        <taxon>Legionella</taxon>
    </lineage>
</organism>
<proteinExistence type="inferred from homology"/>
<name>A0A0W0WQI3_9GAMM</name>
<dbReference type="InterPro" id="IPR000120">
    <property type="entry name" value="Amidase"/>
</dbReference>
<comment type="caution">
    <text evidence="3">The sequence shown here is derived from an EMBL/GenBank/DDBJ whole genome shotgun (WGS) entry which is preliminary data.</text>
</comment>
<dbReference type="Pfam" id="PF01425">
    <property type="entry name" value="Amidase"/>
    <property type="match status" value="1"/>
</dbReference>
<dbReference type="PROSITE" id="PS00571">
    <property type="entry name" value="AMIDASES"/>
    <property type="match status" value="1"/>
</dbReference>
<dbReference type="RefSeq" id="WP_058500509.1">
    <property type="nucleotide sequence ID" value="NZ_CAAAJA010000015.1"/>
</dbReference>
<comment type="similarity">
    <text evidence="1">Belongs to the amidase family.</text>
</comment>
<evidence type="ECO:0000313" key="4">
    <source>
        <dbReference type="Proteomes" id="UP000054761"/>
    </source>
</evidence>
<protein>
    <submittedName>
        <fullName evidence="3">Amidase</fullName>
        <ecNumber evidence="3">3.5.1.4</ecNumber>
    </submittedName>
</protein>
<dbReference type="InterPro" id="IPR020556">
    <property type="entry name" value="Amidase_CS"/>
</dbReference>
<dbReference type="PATRIC" id="fig|454.4.peg.132"/>
<dbReference type="InterPro" id="IPR036928">
    <property type="entry name" value="AS_sf"/>
</dbReference>
<sequence length="461" mass="50355">MRVTDYLQYDAHDLAELIKTKKISAHEVLDCAIARLQEVNGKLNAIVTDCSDFAKAQLQKLQGTELLYGVPVLIKDLGFSIAGIRDTAGSKFFSHNIGQAHSDFIQRLLNLGCLPLAKTNIPELGLSYVTEPQLFGPCRNPYDLERTSGGSSGGSAAAVAAGIAPIATASDGGGSIRIPAACCGLIGFKPSKGLMPTGPWTGESWSGLAASHVLTRSLRDSELLFHLMSELDLKRPQYSSLTIARLKGAFAPVPVHPACLKATQKIEELLKQLGHQIHEYPLNLDLEAIGECTLILIAANTCAEIELQQSRMKRKAKNSELEPVTWEFFQRGKKLSATDLIQAKNRLYQLTRPVHQLLMEADIILTPALAQLPLFINKLKTDDEFERYLQKNLAFSPFTSLFNQAGLPAMSFPVLYHEHLPVSVQIATAHGKDALLFTLAREIQSLLPDFSKAKSCIGKSS</sequence>
<keyword evidence="3" id="KW-0378">Hydrolase</keyword>
<reference evidence="3 4" key="1">
    <citation type="submission" date="2015-11" db="EMBL/GenBank/DDBJ databases">
        <title>Genomic analysis of 38 Legionella species identifies large and diverse effector repertoires.</title>
        <authorList>
            <person name="Burstein D."/>
            <person name="Amaro F."/>
            <person name="Zusman T."/>
            <person name="Lifshitz Z."/>
            <person name="Cohen O."/>
            <person name="Gilbert J.A."/>
            <person name="Pupko T."/>
            <person name="Shuman H.A."/>
            <person name="Segal G."/>
        </authorList>
    </citation>
    <scope>NUCLEOTIDE SEQUENCE [LARGE SCALE GENOMIC DNA]</scope>
    <source>
        <strain evidence="3 4">Bercovier 4</strain>
    </source>
</reference>
<dbReference type="STRING" id="454.Lisr_0125"/>
<gene>
    <name evidence="3" type="ORF">Lisr_0125</name>
</gene>
<dbReference type="OrthoDB" id="8872210at2"/>